<evidence type="ECO:0000256" key="3">
    <source>
        <dbReference type="ARBA" id="ARBA00023134"/>
    </source>
</evidence>
<dbReference type="AlphaFoldDB" id="A0A2A9D1K5"/>
<dbReference type="InterPro" id="IPR053931">
    <property type="entry name" value="RapZ_C"/>
</dbReference>
<keyword evidence="3 4" id="KW-0342">GTP-binding</keyword>
<evidence type="ECO:0000256" key="4">
    <source>
        <dbReference type="HAMAP-Rule" id="MF_00636"/>
    </source>
</evidence>
<evidence type="ECO:0000256" key="2">
    <source>
        <dbReference type="ARBA" id="ARBA00022840"/>
    </source>
</evidence>
<organism evidence="8 9">
    <name type="scientific">Serinibacter salmoneus</name>
    <dbReference type="NCBI Taxonomy" id="556530"/>
    <lineage>
        <taxon>Bacteria</taxon>
        <taxon>Bacillati</taxon>
        <taxon>Actinomycetota</taxon>
        <taxon>Actinomycetes</taxon>
        <taxon>Micrococcales</taxon>
        <taxon>Beutenbergiaceae</taxon>
        <taxon>Serinibacter</taxon>
    </lineage>
</organism>
<accession>A0A2A9D1K5</accession>
<keyword evidence="9" id="KW-1185">Reference proteome</keyword>
<dbReference type="SUPFAM" id="SSF52540">
    <property type="entry name" value="P-loop containing nucleoside triphosphate hydrolases"/>
    <property type="match status" value="1"/>
</dbReference>
<sequence>MTEKPPPDPPAGEALPGEADPVTVPDGIPLLEARATAPPRERSEVLIVSGMSGAGRTRTAAVLQDLDWYVVDNLPPRLLAPMVGMMSPSGGVRRLAAVVDVRGKEFFAELSAVLEAFRAQGIEYRIVYLDADDATLVRRYEQVRRPHPLQGEGTIIDGIAAERDLTQDLRRRADTYLDTSTLTVHELAGRVREIVAGEDSHPLAITVQSFGFKYGIPLDADHVVDARFLANPYWVTELRHLTGKDAPVAEYVLGLPGAAEFIEGYAALLDPILAGYVAEQKHYLTVAVGCTGGKHRSVALSERLGVLLRARGHLVRNVHRDLGRE</sequence>
<evidence type="ECO:0000313" key="8">
    <source>
        <dbReference type="EMBL" id="PFG19730.1"/>
    </source>
</evidence>
<dbReference type="InterPro" id="IPR027417">
    <property type="entry name" value="P-loop_NTPase"/>
</dbReference>
<dbReference type="GO" id="GO:0005524">
    <property type="term" value="F:ATP binding"/>
    <property type="evidence" value="ECO:0007669"/>
    <property type="project" value="UniProtKB-UniRule"/>
</dbReference>
<keyword evidence="1 4" id="KW-0547">Nucleotide-binding</keyword>
<dbReference type="RefSeq" id="WP_098468808.1">
    <property type="nucleotide sequence ID" value="NZ_PDJD01000001.1"/>
</dbReference>
<dbReference type="InterPro" id="IPR005337">
    <property type="entry name" value="RapZ-like"/>
</dbReference>
<evidence type="ECO:0000256" key="5">
    <source>
        <dbReference type="SAM" id="MobiDB-lite"/>
    </source>
</evidence>
<dbReference type="Gene3D" id="3.40.50.300">
    <property type="entry name" value="P-loop containing nucleotide triphosphate hydrolases"/>
    <property type="match status" value="1"/>
</dbReference>
<comment type="caution">
    <text evidence="8">The sequence shown here is derived from an EMBL/GenBank/DDBJ whole genome shotgun (WGS) entry which is preliminary data.</text>
</comment>
<feature type="binding site" evidence="4">
    <location>
        <begin position="100"/>
        <end position="103"/>
    </location>
    <ligand>
        <name>GTP</name>
        <dbReference type="ChEBI" id="CHEBI:37565"/>
    </ligand>
</feature>
<dbReference type="NCBIfam" id="NF003828">
    <property type="entry name" value="PRK05416.1"/>
    <property type="match status" value="1"/>
</dbReference>
<reference evidence="8 9" key="1">
    <citation type="submission" date="2017-10" db="EMBL/GenBank/DDBJ databases">
        <title>Sequencing the genomes of 1000 actinobacteria strains.</title>
        <authorList>
            <person name="Klenk H.-P."/>
        </authorList>
    </citation>
    <scope>NUCLEOTIDE SEQUENCE [LARGE SCALE GENOMIC DNA]</scope>
    <source>
        <strain evidence="8 9">DSM 21801</strain>
    </source>
</reference>
<feature type="domain" description="RapZ C-terminal" evidence="7">
    <location>
        <begin position="204"/>
        <end position="322"/>
    </location>
</feature>
<keyword evidence="2 4" id="KW-0067">ATP-binding</keyword>
<dbReference type="Pfam" id="PF22740">
    <property type="entry name" value="PapZ_C"/>
    <property type="match status" value="1"/>
</dbReference>
<evidence type="ECO:0000256" key="1">
    <source>
        <dbReference type="ARBA" id="ARBA00022741"/>
    </source>
</evidence>
<feature type="domain" description="RapZ-like N-terminal" evidence="6">
    <location>
        <begin position="44"/>
        <end position="198"/>
    </location>
</feature>
<dbReference type="Pfam" id="PF03668">
    <property type="entry name" value="RapZ-like_N"/>
    <property type="match status" value="1"/>
</dbReference>
<dbReference type="PANTHER" id="PTHR30448:SF0">
    <property type="entry name" value="RNASE ADAPTER PROTEIN RAPZ"/>
    <property type="match status" value="1"/>
</dbReference>
<evidence type="ECO:0000259" key="7">
    <source>
        <dbReference type="Pfam" id="PF22740"/>
    </source>
</evidence>
<protein>
    <submittedName>
        <fullName evidence="8">UPF0042 nucleotide-binding protein</fullName>
    </submittedName>
</protein>
<evidence type="ECO:0000259" key="6">
    <source>
        <dbReference type="Pfam" id="PF03668"/>
    </source>
</evidence>
<dbReference type="PANTHER" id="PTHR30448">
    <property type="entry name" value="RNASE ADAPTER PROTEIN RAPZ"/>
    <property type="match status" value="1"/>
</dbReference>
<dbReference type="Proteomes" id="UP000224915">
    <property type="component" value="Unassembled WGS sequence"/>
</dbReference>
<dbReference type="OrthoDB" id="9784461at2"/>
<feature type="compositionally biased region" description="Low complexity" evidence="5">
    <location>
        <begin position="11"/>
        <end position="21"/>
    </location>
</feature>
<dbReference type="InterPro" id="IPR053930">
    <property type="entry name" value="RapZ-like_N"/>
</dbReference>
<evidence type="ECO:0000313" key="9">
    <source>
        <dbReference type="Proteomes" id="UP000224915"/>
    </source>
</evidence>
<feature type="region of interest" description="Disordered" evidence="5">
    <location>
        <begin position="1"/>
        <end position="25"/>
    </location>
</feature>
<dbReference type="PIRSF" id="PIRSF005052">
    <property type="entry name" value="P-loopkin"/>
    <property type="match status" value="1"/>
</dbReference>
<name>A0A2A9D1K5_9MICO</name>
<dbReference type="EMBL" id="PDJD01000001">
    <property type="protein sequence ID" value="PFG19730.1"/>
    <property type="molecule type" value="Genomic_DNA"/>
</dbReference>
<dbReference type="GO" id="GO:0005525">
    <property type="term" value="F:GTP binding"/>
    <property type="evidence" value="ECO:0007669"/>
    <property type="project" value="UniProtKB-UniRule"/>
</dbReference>
<dbReference type="HAMAP" id="MF_00636">
    <property type="entry name" value="RapZ_like"/>
    <property type="match status" value="1"/>
</dbReference>
<proteinExistence type="inferred from homology"/>
<feature type="binding site" evidence="4">
    <location>
        <begin position="50"/>
        <end position="57"/>
    </location>
    <ligand>
        <name>ATP</name>
        <dbReference type="ChEBI" id="CHEBI:30616"/>
    </ligand>
</feature>
<gene>
    <name evidence="8" type="ORF">ATL40_1299</name>
</gene>